<keyword evidence="9" id="KW-1185">Reference proteome</keyword>
<evidence type="ECO:0000256" key="2">
    <source>
        <dbReference type="ARBA" id="ARBA00007965"/>
    </source>
</evidence>
<gene>
    <name evidence="8" type="ORF">NESM_000038900</name>
</gene>
<feature type="transmembrane region" description="Helical" evidence="7">
    <location>
        <begin position="437"/>
        <end position="460"/>
    </location>
</feature>
<feature type="transmembrane region" description="Helical" evidence="7">
    <location>
        <begin position="409"/>
        <end position="431"/>
    </location>
</feature>
<evidence type="ECO:0000256" key="3">
    <source>
        <dbReference type="ARBA" id="ARBA00022448"/>
    </source>
</evidence>
<evidence type="ECO:0000256" key="6">
    <source>
        <dbReference type="ARBA" id="ARBA00023136"/>
    </source>
</evidence>
<evidence type="ECO:0000256" key="1">
    <source>
        <dbReference type="ARBA" id="ARBA00004141"/>
    </source>
</evidence>
<dbReference type="Proteomes" id="UP001430356">
    <property type="component" value="Unassembled WGS sequence"/>
</dbReference>
<feature type="transmembrane region" description="Helical" evidence="7">
    <location>
        <begin position="112"/>
        <end position="134"/>
    </location>
</feature>
<comment type="caution">
    <text evidence="8">The sequence shown here is derived from an EMBL/GenBank/DDBJ whole genome shotgun (WGS) entry which is preliminary data.</text>
</comment>
<evidence type="ECO:0000256" key="5">
    <source>
        <dbReference type="ARBA" id="ARBA00022989"/>
    </source>
</evidence>
<comment type="subcellular location">
    <subcellularLocation>
        <location evidence="1">Membrane</location>
        <topology evidence="1">Multi-pass membrane protein</topology>
    </subcellularLocation>
</comment>
<dbReference type="GO" id="GO:0005886">
    <property type="term" value="C:plasma membrane"/>
    <property type="evidence" value="ECO:0007669"/>
    <property type="project" value="TreeGrafter"/>
</dbReference>
<name>A0AAW0F3S3_9TRYP</name>
<evidence type="ECO:0000313" key="9">
    <source>
        <dbReference type="Proteomes" id="UP001430356"/>
    </source>
</evidence>
<comment type="similarity">
    <text evidence="2">Belongs to the SLC29A/ENT transporter (TC 2.A.57) family.</text>
</comment>
<dbReference type="PANTHER" id="PTHR10332">
    <property type="entry name" value="EQUILIBRATIVE NUCLEOSIDE TRANSPORTER"/>
    <property type="match status" value="1"/>
</dbReference>
<dbReference type="EMBL" id="JAECZO010000002">
    <property type="protein sequence ID" value="KAK7199910.1"/>
    <property type="molecule type" value="Genomic_DNA"/>
</dbReference>
<feature type="transmembrane region" description="Helical" evidence="7">
    <location>
        <begin position="211"/>
        <end position="231"/>
    </location>
</feature>
<evidence type="ECO:0000256" key="4">
    <source>
        <dbReference type="ARBA" id="ARBA00022692"/>
    </source>
</evidence>
<protein>
    <submittedName>
        <fullName evidence="8">Inosine-guanosine transporter</fullName>
    </submittedName>
</protein>
<accession>A0AAW0F3S3</accession>
<sequence>MARESPEAAENRRPLPWYCVGFHSFAEFNTYVTFVLLGMSIMMVASAVTSAPEFVTKYYIYATGDPDAVAETPLFWTNANTFYNAGTYAMQVITEIASLTPFMRSIPISVRLFLGLGIPFAELLIIIIVPTVTIPTQNGAIAVIMVVAVMGGFSKALCDSCTNALVGPFPTKFMNGAQWGLTVVALLMSIVQIILQVSMGSTFHDVLTISRIYFGIGIGIQVLAVVELVLLRYNPFAQKYVAEFRVAALQRRGSAATEQSLESNEPATGAIADAVGDAEDKVRALDEAEEADEVRAVHSNDYVARSGAVLQATGDADRMVDLDQTKNISSTEQMLRASVWSVFKRIYPMLFCAFTVFFATLLVFPGVFFMVPARSGWYMTIIVTLYNVGDFVARVLLMFRVLRPSPKFVIIGTLGRLLIIPLIVVCVRGYIPGVALPYVLITLYGLTNGYFGTMSCIHCPRTPTLHYAGERSVAAIMAGIFLMLGLCFGSNLSLAVTLTH</sequence>
<dbReference type="GO" id="GO:0005337">
    <property type="term" value="F:nucleoside transmembrane transporter activity"/>
    <property type="evidence" value="ECO:0007669"/>
    <property type="project" value="InterPro"/>
</dbReference>
<feature type="transmembrane region" description="Helical" evidence="7">
    <location>
        <begin position="346"/>
        <end position="371"/>
    </location>
</feature>
<feature type="transmembrane region" description="Helical" evidence="7">
    <location>
        <begin position="179"/>
        <end position="199"/>
    </location>
</feature>
<dbReference type="Pfam" id="PF01733">
    <property type="entry name" value="Nucleoside_tran"/>
    <property type="match status" value="1"/>
</dbReference>
<dbReference type="AlphaFoldDB" id="A0AAW0F3S3"/>
<keyword evidence="3" id="KW-0813">Transport</keyword>
<dbReference type="PANTHER" id="PTHR10332:SF82">
    <property type="entry name" value="TRANSPORTER 2, PUTATIVE-RELATED"/>
    <property type="match status" value="1"/>
</dbReference>
<keyword evidence="6 7" id="KW-0472">Membrane</keyword>
<dbReference type="SUPFAM" id="SSF103473">
    <property type="entry name" value="MFS general substrate transporter"/>
    <property type="match status" value="1"/>
</dbReference>
<proteinExistence type="inferred from homology"/>
<organism evidence="8 9">
    <name type="scientific">Novymonas esmeraldas</name>
    <dbReference type="NCBI Taxonomy" id="1808958"/>
    <lineage>
        <taxon>Eukaryota</taxon>
        <taxon>Discoba</taxon>
        <taxon>Euglenozoa</taxon>
        <taxon>Kinetoplastea</taxon>
        <taxon>Metakinetoplastina</taxon>
        <taxon>Trypanosomatida</taxon>
        <taxon>Trypanosomatidae</taxon>
        <taxon>Novymonas</taxon>
    </lineage>
</organism>
<keyword evidence="4 7" id="KW-0812">Transmembrane</keyword>
<feature type="transmembrane region" description="Helical" evidence="7">
    <location>
        <begin position="377"/>
        <end position="397"/>
    </location>
</feature>
<evidence type="ECO:0000313" key="8">
    <source>
        <dbReference type="EMBL" id="KAK7199910.1"/>
    </source>
</evidence>
<feature type="transmembrane region" description="Helical" evidence="7">
    <location>
        <begin position="140"/>
        <end position="158"/>
    </location>
</feature>
<reference evidence="8 9" key="1">
    <citation type="journal article" date="2021" name="MBio">
        <title>A New Model Trypanosomatid, Novymonas esmeraldas: Genomic Perception of Its 'Candidatus Pandoraea novymonadis' Endosymbiont.</title>
        <authorList>
            <person name="Zakharova A."/>
            <person name="Saura A."/>
            <person name="Butenko A."/>
            <person name="Podesvova L."/>
            <person name="Warmusova S."/>
            <person name="Kostygov A.Y."/>
            <person name="Nenarokova A."/>
            <person name="Lukes J."/>
            <person name="Opperdoes F.R."/>
            <person name="Yurchenko V."/>
        </authorList>
    </citation>
    <scope>NUCLEOTIDE SEQUENCE [LARGE SCALE GENOMIC DNA]</scope>
    <source>
        <strain evidence="8 9">E262AT.01</strain>
    </source>
</reference>
<feature type="transmembrane region" description="Helical" evidence="7">
    <location>
        <begin position="31"/>
        <end position="51"/>
    </location>
</feature>
<feature type="transmembrane region" description="Helical" evidence="7">
    <location>
        <begin position="472"/>
        <end position="496"/>
    </location>
</feature>
<dbReference type="InterPro" id="IPR036259">
    <property type="entry name" value="MFS_trans_sf"/>
</dbReference>
<evidence type="ECO:0000256" key="7">
    <source>
        <dbReference type="SAM" id="Phobius"/>
    </source>
</evidence>
<keyword evidence="5 7" id="KW-1133">Transmembrane helix</keyword>
<dbReference type="InterPro" id="IPR002259">
    <property type="entry name" value="Eqnu_transpt"/>
</dbReference>